<evidence type="ECO:0000259" key="2">
    <source>
        <dbReference type="Pfam" id="PF01757"/>
    </source>
</evidence>
<keyword evidence="4" id="KW-1185">Reference proteome</keyword>
<feature type="transmembrane region" description="Helical" evidence="1">
    <location>
        <begin position="237"/>
        <end position="254"/>
    </location>
</feature>
<feature type="transmembrane region" description="Helical" evidence="1">
    <location>
        <begin position="90"/>
        <end position="113"/>
    </location>
</feature>
<feature type="transmembrane region" description="Helical" evidence="1">
    <location>
        <begin position="294"/>
        <end position="315"/>
    </location>
</feature>
<keyword evidence="1" id="KW-0812">Transmembrane</keyword>
<evidence type="ECO:0000313" key="4">
    <source>
        <dbReference type="Proteomes" id="UP001629953"/>
    </source>
</evidence>
<comment type="caution">
    <text evidence="3">The sequence shown here is derived from an EMBL/GenBank/DDBJ whole genome shotgun (WGS) entry which is preliminary data.</text>
</comment>
<feature type="transmembrane region" description="Helical" evidence="1">
    <location>
        <begin position="203"/>
        <end position="225"/>
    </location>
</feature>
<feature type="transmembrane region" description="Helical" evidence="1">
    <location>
        <begin position="266"/>
        <end position="288"/>
    </location>
</feature>
<accession>A0ABW9G2V0</accession>
<feature type="domain" description="Acyltransferase 3" evidence="2">
    <location>
        <begin position="13"/>
        <end position="401"/>
    </location>
</feature>
<feature type="transmembrane region" description="Helical" evidence="1">
    <location>
        <begin position="16"/>
        <end position="34"/>
    </location>
</feature>
<evidence type="ECO:0000256" key="1">
    <source>
        <dbReference type="SAM" id="Phobius"/>
    </source>
</evidence>
<dbReference type="EMBL" id="JBEQCT010000001">
    <property type="protein sequence ID" value="MFM2483683.1"/>
    <property type="molecule type" value="Genomic_DNA"/>
</dbReference>
<dbReference type="PANTHER" id="PTHR23028">
    <property type="entry name" value="ACETYLTRANSFERASE"/>
    <property type="match status" value="1"/>
</dbReference>
<keyword evidence="3" id="KW-0012">Acyltransferase</keyword>
<keyword evidence="3" id="KW-0808">Transferase</keyword>
<feature type="transmembrane region" description="Helical" evidence="1">
    <location>
        <begin position="384"/>
        <end position="407"/>
    </location>
</feature>
<sequence length="428" mass="49460">MLTMPLAKERFMGLEWLRFILGCYVMIYHTAHGYPQIKQLWGLSELTSMGFFATSTFFILSGFLLAHVYVRGSTLREPANHFWCKRFFNLYPIHIMALLASVLAVGYMHLLAVTPESATFSMRFVIYDTHESLAQTHPEIFRHLMDNTQLAFNIFLQLFMLQAWNPYFLTFNAPLWSLSALFFFYLVFPWVAPRLMSVRRYGLWMLLIWAVYLIPPCIAVLTNHYGMPTTGLLQRGPLLRLPEFLAGILAYRFFLERHRDNFQLTALQKTILFIAISSGFLLATYLFTHGGKNYWYYLLHNGLLLPIQMSLLYLCAHIKAPSQPWLQRWLPRLGGASLPIFAFHIPLFTIWGTTDRWLRGAPLACIKGDHLHCMTAGSAVTPSILSYLMFLGTTVIFAVLFQERIVVPLRRRLQKRYLKSASSASPMQ</sequence>
<name>A0ABW9G2V0_9GAMM</name>
<dbReference type="RefSeq" id="WP_408621845.1">
    <property type="nucleotide sequence ID" value="NZ_JBEQCT010000001.1"/>
</dbReference>
<feature type="transmembrane region" description="Helical" evidence="1">
    <location>
        <begin position="336"/>
        <end position="354"/>
    </location>
</feature>
<dbReference type="EC" id="2.3.-.-" evidence="3"/>
<keyword evidence="1" id="KW-0472">Membrane</keyword>
<feature type="transmembrane region" description="Helical" evidence="1">
    <location>
        <begin position="173"/>
        <end position="191"/>
    </location>
</feature>
<dbReference type="InterPro" id="IPR050879">
    <property type="entry name" value="Acyltransferase_3"/>
</dbReference>
<organism evidence="3 4">
    <name type="scientific">Celerinatantimonas yamalensis</name>
    <dbReference type="NCBI Taxonomy" id="559956"/>
    <lineage>
        <taxon>Bacteria</taxon>
        <taxon>Pseudomonadati</taxon>
        <taxon>Pseudomonadota</taxon>
        <taxon>Gammaproteobacteria</taxon>
        <taxon>Celerinatantimonadaceae</taxon>
        <taxon>Celerinatantimonas</taxon>
    </lineage>
</organism>
<evidence type="ECO:0000313" key="3">
    <source>
        <dbReference type="EMBL" id="MFM2483683.1"/>
    </source>
</evidence>
<gene>
    <name evidence="3" type="ORF">ABUE30_01110</name>
</gene>
<dbReference type="Pfam" id="PF01757">
    <property type="entry name" value="Acyl_transf_3"/>
    <property type="match status" value="1"/>
</dbReference>
<dbReference type="PANTHER" id="PTHR23028:SF53">
    <property type="entry name" value="ACYL_TRANSF_3 DOMAIN-CONTAINING PROTEIN"/>
    <property type="match status" value="1"/>
</dbReference>
<dbReference type="InterPro" id="IPR002656">
    <property type="entry name" value="Acyl_transf_3_dom"/>
</dbReference>
<proteinExistence type="predicted"/>
<reference evidence="3 4" key="1">
    <citation type="journal article" date="2013" name="Int. J. Syst. Evol. Microbiol.">
        <title>Celerinatantimonas yamalensis sp. nov., a cold-adapted diazotrophic bacterium from a cold permafrost brine.</title>
        <authorList>
            <person name="Shcherbakova V."/>
            <person name="Chuvilskaya N."/>
            <person name="Rivkina E."/>
            <person name="Demidov N."/>
            <person name="Uchaeva V."/>
            <person name="Suetin S."/>
            <person name="Suzina N."/>
            <person name="Gilichinsky D."/>
        </authorList>
    </citation>
    <scope>NUCLEOTIDE SEQUENCE [LARGE SCALE GENOMIC DNA]</scope>
    <source>
        <strain evidence="3 4">C7</strain>
    </source>
</reference>
<protein>
    <submittedName>
        <fullName evidence="3">Acyltransferase</fullName>
        <ecNumber evidence="3">2.3.-.-</ecNumber>
    </submittedName>
</protein>
<keyword evidence="1" id="KW-1133">Transmembrane helix</keyword>
<dbReference type="Proteomes" id="UP001629953">
    <property type="component" value="Unassembled WGS sequence"/>
</dbReference>
<feature type="transmembrane region" description="Helical" evidence="1">
    <location>
        <begin position="46"/>
        <end position="70"/>
    </location>
</feature>
<dbReference type="GO" id="GO:0016746">
    <property type="term" value="F:acyltransferase activity"/>
    <property type="evidence" value="ECO:0007669"/>
    <property type="project" value="UniProtKB-KW"/>
</dbReference>